<reference evidence="3" key="1">
    <citation type="submission" date="2016-01" db="EMBL/GenBank/DDBJ databases">
        <authorList>
            <person name="Peeters Charlotte."/>
        </authorList>
    </citation>
    <scope>NUCLEOTIDE SEQUENCE</scope>
    <source>
        <strain evidence="3">LMG 22936</strain>
    </source>
</reference>
<evidence type="ECO:0000313" key="4">
    <source>
        <dbReference type="Proteomes" id="UP000054717"/>
    </source>
</evidence>
<dbReference type="GO" id="GO:0031640">
    <property type="term" value="P:killing of cells of another organism"/>
    <property type="evidence" value="ECO:0007669"/>
    <property type="project" value="UniProtKB-KW"/>
</dbReference>
<evidence type="ECO:0000256" key="1">
    <source>
        <dbReference type="ARBA" id="ARBA00022529"/>
    </source>
</evidence>
<sequence length="64" mass="6894">MCFNTGIGRLLGFAKIIAAARARDYTRAAVEMLDSKWAREDVGIGTAVTPGRALRLANLMRAGK</sequence>
<name>A0A158F5T7_9BURK</name>
<dbReference type="InterPro" id="IPR023346">
    <property type="entry name" value="Lysozyme-like_dom_sf"/>
</dbReference>
<proteinExistence type="predicted"/>
<dbReference type="Proteomes" id="UP000054717">
    <property type="component" value="Unassembled WGS sequence"/>
</dbReference>
<keyword evidence="2" id="KW-0081">Bacteriolytic enzyme</keyword>
<evidence type="ECO:0000313" key="3">
    <source>
        <dbReference type="EMBL" id="SAL14719.1"/>
    </source>
</evidence>
<evidence type="ECO:0000256" key="2">
    <source>
        <dbReference type="ARBA" id="ARBA00022638"/>
    </source>
</evidence>
<gene>
    <name evidence="3" type="ORF">AWB66_00586</name>
</gene>
<dbReference type="InterPro" id="IPR023347">
    <property type="entry name" value="Lysozyme_dom_sf"/>
</dbReference>
<dbReference type="RefSeq" id="WP_087628731.1">
    <property type="nucleotide sequence ID" value="NZ_FCNZ02000001.1"/>
</dbReference>
<dbReference type="GO" id="GO:0042742">
    <property type="term" value="P:defense response to bacterium"/>
    <property type="evidence" value="ECO:0007669"/>
    <property type="project" value="UniProtKB-KW"/>
</dbReference>
<dbReference type="STRING" id="326475.AWB66_00586"/>
<dbReference type="EMBL" id="FCNZ02000001">
    <property type="protein sequence ID" value="SAL14719.1"/>
    <property type="molecule type" value="Genomic_DNA"/>
</dbReference>
<protein>
    <submittedName>
        <fullName evidence="3">Lysozyme</fullName>
    </submittedName>
</protein>
<dbReference type="Gene3D" id="1.10.530.40">
    <property type="match status" value="1"/>
</dbReference>
<keyword evidence="1" id="KW-0929">Antimicrobial</keyword>
<accession>A0A158F5T7</accession>
<comment type="caution">
    <text evidence="3">The sequence shown here is derived from an EMBL/GenBank/DDBJ whole genome shotgun (WGS) entry which is preliminary data.</text>
</comment>
<dbReference type="GO" id="GO:0003796">
    <property type="term" value="F:lysozyme activity"/>
    <property type="evidence" value="ECO:0007669"/>
    <property type="project" value="InterPro"/>
</dbReference>
<keyword evidence="4" id="KW-1185">Reference proteome</keyword>
<organism evidence="3 4">
    <name type="scientific">Caballeronia telluris</name>
    <dbReference type="NCBI Taxonomy" id="326475"/>
    <lineage>
        <taxon>Bacteria</taxon>
        <taxon>Pseudomonadati</taxon>
        <taxon>Pseudomonadota</taxon>
        <taxon>Betaproteobacteria</taxon>
        <taxon>Burkholderiales</taxon>
        <taxon>Burkholderiaceae</taxon>
        <taxon>Caballeronia</taxon>
    </lineage>
</organism>
<dbReference type="SUPFAM" id="SSF53955">
    <property type="entry name" value="Lysozyme-like"/>
    <property type="match status" value="1"/>
</dbReference>
<dbReference type="AlphaFoldDB" id="A0A158F5T7"/>